<name>A0A1T8VEY3_9MYCO</name>
<evidence type="ECO:0000313" key="2">
    <source>
        <dbReference type="Proteomes" id="UP000190074"/>
    </source>
</evidence>
<dbReference type="Proteomes" id="UP000190074">
    <property type="component" value="Unassembled WGS sequence"/>
</dbReference>
<reference evidence="1 2" key="1">
    <citation type="submission" date="2016-11" db="EMBL/GenBank/DDBJ databases">
        <authorList>
            <consortium name="Pathogen Informatics"/>
        </authorList>
    </citation>
    <scope>NUCLEOTIDE SEQUENCE [LARGE SCALE GENOMIC DNA]</scope>
    <source>
        <strain evidence="1 2">911</strain>
    </source>
</reference>
<evidence type="ECO:0000313" key="1">
    <source>
        <dbReference type="EMBL" id="SKN03623.1"/>
    </source>
</evidence>
<dbReference type="EMBL" id="FVGW01000026">
    <property type="protein sequence ID" value="SKN03623.1"/>
    <property type="molecule type" value="Genomic_DNA"/>
</dbReference>
<gene>
    <name evidence="1" type="ORF">SAMEA2259716_05814</name>
</gene>
<proteinExistence type="predicted"/>
<sequence>MRIVYSTIGSNSSTFCSTSIASAATTGSAIFWCNIHEASASVGPSGTSAILNNDLAGSVIPGWIAISVNGRLSSAPTERNRLASLRRLMFSTNRCRRRMSQSTAAGSKALSTPSWYPAPRGRMACSTPGNQFFIASGSRK</sequence>
<protein>
    <submittedName>
        <fullName evidence="1">Uncharacterized protein</fullName>
    </submittedName>
</protein>
<organism evidence="1 2">
    <name type="scientific">Mycobacteroides abscessus subsp. massiliense</name>
    <dbReference type="NCBI Taxonomy" id="1962118"/>
    <lineage>
        <taxon>Bacteria</taxon>
        <taxon>Bacillati</taxon>
        <taxon>Actinomycetota</taxon>
        <taxon>Actinomycetes</taxon>
        <taxon>Mycobacteriales</taxon>
        <taxon>Mycobacteriaceae</taxon>
        <taxon>Mycobacteroides</taxon>
        <taxon>Mycobacteroides abscessus</taxon>
    </lineage>
</organism>
<dbReference type="AlphaFoldDB" id="A0A1T8VEY3"/>
<accession>A0A1T8VEY3</accession>